<dbReference type="Pfam" id="PF12796">
    <property type="entry name" value="Ank_2"/>
    <property type="match status" value="1"/>
</dbReference>
<keyword evidence="5" id="KW-1185">Reference proteome</keyword>
<proteinExistence type="predicted"/>
<gene>
    <name evidence="4" type="ORF">SNAT2548_LOCUS10729</name>
</gene>
<dbReference type="Pfam" id="PF00023">
    <property type="entry name" value="Ank"/>
    <property type="match status" value="1"/>
</dbReference>
<accession>A0A812L1V9</accession>
<dbReference type="PROSITE" id="PS50088">
    <property type="entry name" value="ANK_REPEAT"/>
    <property type="match status" value="3"/>
</dbReference>
<dbReference type="InterPro" id="IPR036770">
    <property type="entry name" value="Ankyrin_rpt-contain_sf"/>
</dbReference>
<dbReference type="Gene3D" id="1.25.40.20">
    <property type="entry name" value="Ankyrin repeat-containing domain"/>
    <property type="match status" value="1"/>
</dbReference>
<evidence type="ECO:0000313" key="5">
    <source>
        <dbReference type="Proteomes" id="UP000604046"/>
    </source>
</evidence>
<sequence length="214" mass="23030">MSEQRLRVFQASGQELLALSAEELRAVGTVGNLKRRLQALCGVPRFRQRLLRGGAAGLEEGARLEADDFQLVLLGFCSASEEEVDHLATCAKQDLVERVEEVLARPIDPDLIGRRGLSPLCLASQHGHKGTVQLLLEAQADKDKACGWATPLRLAAQEGHAEIVHLLLEAGADKDGCSRGETPLGLAANEGHVETTRLLLEAGANKDKRSGCWA</sequence>
<dbReference type="InterPro" id="IPR002110">
    <property type="entry name" value="Ankyrin_rpt"/>
</dbReference>
<dbReference type="SMART" id="SM00248">
    <property type="entry name" value="ANK"/>
    <property type="match status" value="3"/>
</dbReference>
<feature type="repeat" description="ANK" evidence="3">
    <location>
        <begin position="115"/>
        <end position="141"/>
    </location>
</feature>
<evidence type="ECO:0000256" key="3">
    <source>
        <dbReference type="PROSITE-ProRule" id="PRU00023"/>
    </source>
</evidence>
<keyword evidence="1" id="KW-0677">Repeat</keyword>
<evidence type="ECO:0000313" key="4">
    <source>
        <dbReference type="EMBL" id="CAE7240137.1"/>
    </source>
</evidence>
<dbReference type="SUPFAM" id="SSF48403">
    <property type="entry name" value="Ankyrin repeat"/>
    <property type="match status" value="1"/>
</dbReference>
<dbReference type="PROSITE" id="PS50297">
    <property type="entry name" value="ANK_REP_REGION"/>
    <property type="match status" value="3"/>
</dbReference>
<feature type="repeat" description="ANK" evidence="3">
    <location>
        <begin position="179"/>
        <end position="211"/>
    </location>
</feature>
<protein>
    <submittedName>
        <fullName evidence="4">Uncharacterized protein</fullName>
    </submittedName>
</protein>
<dbReference type="EMBL" id="CAJNDS010000902">
    <property type="protein sequence ID" value="CAE7240137.1"/>
    <property type="molecule type" value="Genomic_DNA"/>
</dbReference>
<reference evidence="4" key="1">
    <citation type="submission" date="2021-02" db="EMBL/GenBank/DDBJ databases">
        <authorList>
            <person name="Dougan E. K."/>
            <person name="Rhodes N."/>
            <person name="Thang M."/>
            <person name="Chan C."/>
        </authorList>
    </citation>
    <scope>NUCLEOTIDE SEQUENCE</scope>
</reference>
<dbReference type="PANTHER" id="PTHR24171:SF10">
    <property type="entry name" value="ANKYRIN REPEAT DOMAIN-CONTAINING PROTEIN 29-LIKE"/>
    <property type="match status" value="1"/>
</dbReference>
<evidence type="ECO:0000256" key="2">
    <source>
        <dbReference type="ARBA" id="ARBA00023043"/>
    </source>
</evidence>
<evidence type="ECO:0000256" key="1">
    <source>
        <dbReference type="ARBA" id="ARBA00022737"/>
    </source>
</evidence>
<dbReference type="OrthoDB" id="293356at2759"/>
<organism evidence="4 5">
    <name type="scientific">Symbiodinium natans</name>
    <dbReference type="NCBI Taxonomy" id="878477"/>
    <lineage>
        <taxon>Eukaryota</taxon>
        <taxon>Sar</taxon>
        <taxon>Alveolata</taxon>
        <taxon>Dinophyceae</taxon>
        <taxon>Suessiales</taxon>
        <taxon>Symbiodiniaceae</taxon>
        <taxon>Symbiodinium</taxon>
    </lineage>
</organism>
<feature type="repeat" description="ANK" evidence="3">
    <location>
        <begin position="147"/>
        <end position="179"/>
    </location>
</feature>
<dbReference type="Proteomes" id="UP000604046">
    <property type="component" value="Unassembled WGS sequence"/>
</dbReference>
<comment type="caution">
    <text evidence="4">The sequence shown here is derived from an EMBL/GenBank/DDBJ whole genome shotgun (WGS) entry which is preliminary data.</text>
</comment>
<name>A0A812L1V9_9DINO</name>
<keyword evidence="2 3" id="KW-0040">ANK repeat</keyword>
<dbReference type="PANTHER" id="PTHR24171">
    <property type="entry name" value="ANKYRIN REPEAT DOMAIN-CONTAINING PROTEIN 39-RELATED"/>
    <property type="match status" value="1"/>
</dbReference>
<dbReference type="AlphaFoldDB" id="A0A812L1V9"/>